<feature type="domain" description="DUF6287" evidence="1">
    <location>
        <begin position="1"/>
        <end position="30"/>
    </location>
</feature>
<dbReference type="Proteomes" id="UP001152598">
    <property type="component" value="Unassembled WGS sequence"/>
</dbReference>
<dbReference type="RefSeq" id="WP_227150159.1">
    <property type="nucleotide sequence ID" value="NZ_CP118738.1"/>
</dbReference>
<evidence type="ECO:0000313" key="3">
    <source>
        <dbReference type="Proteomes" id="UP001152598"/>
    </source>
</evidence>
<accession>A0AAP3Z3G0</accession>
<evidence type="ECO:0000259" key="1">
    <source>
        <dbReference type="Pfam" id="PF19804"/>
    </source>
</evidence>
<proteinExistence type="predicted"/>
<name>A0AAP3Z3G0_9LACT</name>
<reference evidence="2" key="1">
    <citation type="submission" date="2022-10" db="EMBL/GenBank/DDBJ databases">
        <authorList>
            <person name="Turner M.S."/>
            <person name="Huang W."/>
        </authorList>
    </citation>
    <scope>NUCLEOTIDE SEQUENCE</scope>
    <source>
        <strain evidence="2">54</strain>
    </source>
</reference>
<sequence>MNVSQIATENYGSVTGTWKNLKGDLLIFTNGNCTVSA</sequence>
<organism evidence="2 3">
    <name type="scientific">Lactococcus lactis</name>
    <dbReference type="NCBI Taxonomy" id="1358"/>
    <lineage>
        <taxon>Bacteria</taxon>
        <taxon>Bacillati</taxon>
        <taxon>Bacillota</taxon>
        <taxon>Bacilli</taxon>
        <taxon>Lactobacillales</taxon>
        <taxon>Streptococcaceae</taxon>
        <taxon>Lactococcus</taxon>
    </lineage>
</organism>
<evidence type="ECO:0000313" key="2">
    <source>
        <dbReference type="EMBL" id="MDG4977634.1"/>
    </source>
</evidence>
<gene>
    <name evidence="2" type="ORF">OGZ50_12950</name>
</gene>
<comment type="caution">
    <text evidence="2">The sequence shown here is derived from an EMBL/GenBank/DDBJ whole genome shotgun (WGS) entry which is preliminary data.</text>
</comment>
<dbReference type="InterPro" id="IPR046254">
    <property type="entry name" value="DUF6287"/>
</dbReference>
<dbReference type="Pfam" id="PF19804">
    <property type="entry name" value="DUF6287"/>
    <property type="match status" value="1"/>
</dbReference>
<dbReference type="EMBL" id="JAOWLV010000017">
    <property type="protein sequence ID" value="MDG4977634.1"/>
    <property type="molecule type" value="Genomic_DNA"/>
</dbReference>
<protein>
    <submittedName>
        <fullName evidence="2">DUF6287 domain-containing protein</fullName>
    </submittedName>
</protein>
<dbReference type="AlphaFoldDB" id="A0AAP3Z3G0"/>
<reference evidence="2" key="2">
    <citation type="journal article" date="2023" name="Food Microbiol.">
        <title>Evaluation of the fermentation potential of lactic acid bacteria isolated from herbs, fruits and vegetables as starter cultures in nut-based milk alternatives.</title>
        <authorList>
            <person name="Huang W."/>
            <person name="Dong A."/>
            <person name="Pham H.T."/>
            <person name="Zhou C."/>
            <person name="Huo Z."/>
            <person name="Watjen A.P."/>
            <person name="Prakash S."/>
            <person name="Bang-Berthelsen C.H."/>
            <person name="Turner M.S."/>
        </authorList>
    </citation>
    <scope>NUCLEOTIDE SEQUENCE</scope>
    <source>
        <strain evidence="2">54</strain>
    </source>
</reference>